<name>A0A0E9Y0P0_ANGAN</name>
<accession>A0A0E9Y0P0</accession>
<proteinExistence type="predicted"/>
<reference evidence="1" key="1">
    <citation type="submission" date="2014-11" db="EMBL/GenBank/DDBJ databases">
        <authorList>
            <person name="Amaro Gonzalez C."/>
        </authorList>
    </citation>
    <scope>NUCLEOTIDE SEQUENCE</scope>
</reference>
<dbReference type="AlphaFoldDB" id="A0A0E9Y0P0"/>
<organism evidence="1">
    <name type="scientific">Anguilla anguilla</name>
    <name type="common">European freshwater eel</name>
    <name type="synonym">Muraena anguilla</name>
    <dbReference type="NCBI Taxonomy" id="7936"/>
    <lineage>
        <taxon>Eukaryota</taxon>
        <taxon>Metazoa</taxon>
        <taxon>Chordata</taxon>
        <taxon>Craniata</taxon>
        <taxon>Vertebrata</taxon>
        <taxon>Euteleostomi</taxon>
        <taxon>Actinopterygii</taxon>
        <taxon>Neopterygii</taxon>
        <taxon>Teleostei</taxon>
        <taxon>Anguilliformes</taxon>
        <taxon>Anguillidae</taxon>
        <taxon>Anguilla</taxon>
    </lineage>
</organism>
<evidence type="ECO:0000313" key="1">
    <source>
        <dbReference type="EMBL" id="JAI07681.1"/>
    </source>
</evidence>
<dbReference type="EMBL" id="GBXM01000897">
    <property type="protein sequence ID" value="JAI07681.1"/>
    <property type="molecule type" value="Transcribed_RNA"/>
</dbReference>
<sequence length="39" mass="4583">MRGINCKALWIKALYKCSPFTIKSLLINFKFTHHPSVFQ</sequence>
<reference evidence="1" key="2">
    <citation type="journal article" date="2015" name="Fish Shellfish Immunol.">
        <title>Early steps in the European eel (Anguilla anguilla)-Vibrio vulnificus interaction in the gills: Role of the RtxA13 toxin.</title>
        <authorList>
            <person name="Callol A."/>
            <person name="Pajuelo D."/>
            <person name="Ebbesson L."/>
            <person name="Teles M."/>
            <person name="MacKenzie S."/>
            <person name="Amaro C."/>
        </authorList>
    </citation>
    <scope>NUCLEOTIDE SEQUENCE</scope>
</reference>
<protein>
    <submittedName>
        <fullName evidence="1">Uncharacterized protein</fullName>
    </submittedName>
</protein>